<dbReference type="InterPro" id="IPR027806">
    <property type="entry name" value="HARBI1_dom"/>
</dbReference>
<evidence type="ECO:0000256" key="7">
    <source>
        <dbReference type="ARBA" id="ARBA00022722"/>
    </source>
</evidence>
<evidence type="ECO:0000256" key="4">
    <source>
        <dbReference type="ARBA" id="ARBA00006958"/>
    </source>
</evidence>
<evidence type="ECO:0000256" key="11">
    <source>
        <dbReference type="ARBA" id="ARBA00030126"/>
    </source>
</evidence>
<proteinExistence type="inferred from homology"/>
<comment type="subcellular location">
    <subcellularLocation>
        <location evidence="3">Cytoplasm</location>
    </subcellularLocation>
    <subcellularLocation>
        <location evidence="2">Nucleus</location>
    </subcellularLocation>
</comment>
<reference evidence="15" key="1">
    <citation type="submission" date="2020-07" db="EMBL/GenBank/DDBJ databases">
        <title>The High-quality genome of the commercially important snow crab, Chionoecetes opilio.</title>
        <authorList>
            <person name="Jeong J.-H."/>
            <person name="Ryu S."/>
        </authorList>
    </citation>
    <scope>NUCLEOTIDE SEQUENCE</scope>
    <source>
        <strain evidence="15">MADBK_172401_WGS</strain>
        <tissue evidence="15">Digestive gland</tissue>
    </source>
</reference>
<protein>
    <recommendedName>
        <fullName evidence="5">Putative nuclease HARBI1</fullName>
    </recommendedName>
    <alternativeName>
        <fullName evidence="11">Harbinger transposase-derived nuclease</fullName>
    </alternativeName>
</protein>
<dbReference type="Pfam" id="PF13359">
    <property type="entry name" value="DDE_Tnp_4"/>
    <property type="match status" value="1"/>
</dbReference>
<keyword evidence="7" id="KW-0540">Nuclease</keyword>
<dbReference type="PRINTS" id="PR02086">
    <property type="entry name" value="PUTNUCHARBI1"/>
</dbReference>
<dbReference type="AlphaFoldDB" id="A0A8J5CKY9"/>
<dbReference type="GO" id="GO:0004518">
    <property type="term" value="F:nuclease activity"/>
    <property type="evidence" value="ECO:0007669"/>
    <property type="project" value="UniProtKB-KW"/>
</dbReference>
<gene>
    <name evidence="15" type="primary">Harbi1_11</name>
    <name evidence="15" type="ORF">GWK47_041022</name>
</gene>
<dbReference type="PANTHER" id="PTHR22930:SF85">
    <property type="entry name" value="GH03217P-RELATED"/>
    <property type="match status" value="1"/>
</dbReference>
<dbReference type="GO" id="GO:0046872">
    <property type="term" value="F:metal ion binding"/>
    <property type="evidence" value="ECO:0007669"/>
    <property type="project" value="UniProtKB-KW"/>
</dbReference>
<keyword evidence="6" id="KW-0963">Cytoplasm</keyword>
<dbReference type="PANTHER" id="PTHR22930">
    <property type="match status" value="1"/>
</dbReference>
<organism evidence="15 16">
    <name type="scientific">Chionoecetes opilio</name>
    <name type="common">Atlantic snow crab</name>
    <name type="synonym">Cancer opilio</name>
    <dbReference type="NCBI Taxonomy" id="41210"/>
    <lineage>
        <taxon>Eukaryota</taxon>
        <taxon>Metazoa</taxon>
        <taxon>Ecdysozoa</taxon>
        <taxon>Arthropoda</taxon>
        <taxon>Crustacea</taxon>
        <taxon>Multicrustacea</taxon>
        <taxon>Malacostraca</taxon>
        <taxon>Eumalacostraca</taxon>
        <taxon>Eucarida</taxon>
        <taxon>Decapoda</taxon>
        <taxon>Pleocyemata</taxon>
        <taxon>Brachyura</taxon>
        <taxon>Eubrachyura</taxon>
        <taxon>Majoidea</taxon>
        <taxon>Majidae</taxon>
        <taxon>Chionoecetes</taxon>
    </lineage>
</organism>
<keyword evidence="9" id="KW-0378">Hydrolase</keyword>
<comment type="caution">
    <text evidence="15">The sequence shown here is derived from an EMBL/GenBank/DDBJ whole genome shotgun (WGS) entry which is preliminary data.</text>
</comment>
<name>A0A8J5CKY9_CHIOP</name>
<evidence type="ECO:0000256" key="8">
    <source>
        <dbReference type="ARBA" id="ARBA00022723"/>
    </source>
</evidence>
<evidence type="ECO:0000256" key="6">
    <source>
        <dbReference type="ARBA" id="ARBA00022490"/>
    </source>
</evidence>
<sequence length="380" mass="43075">MAEVLSGRERQPRHYRARKDFFNELSDKELIKRYRLNRAGILHVTDLVRTSVQNGTRRSQALTAEMKIIITLNFLATGTMQHCSCDDLGVSQSTISRAIAETLDALSDSVLLRQYIKFPVTAAQVERKKGEFQPIAHFPGVIGVIDCVHIRISALKQQDASFLNSKGYYSINMQFIFDANCRIINVLAKWPGSVHDSRIFNESGVKKLFDRDMVPAGCHLLGDADYPCHQCLLTPYTRPQPGPQGNYNRAHKKIWSVTERGIDQLRRRFRVLRQEIRLEPVLKVCKVVEVCALLHNICMDMGIGMPAEDHDNISAAADDDDDEEEEEEDDDEEEEEEEGGVDPGDALPPVPEAHLEDLQYRDGFCNLYFKRSCLIGIKVL</sequence>
<evidence type="ECO:0000313" key="15">
    <source>
        <dbReference type="EMBL" id="KAG0724233.1"/>
    </source>
</evidence>
<accession>A0A8J5CKY9</accession>
<evidence type="ECO:0000256" key="2">
    <source>
        <dbReference type="ARBA" id="ARBA00004123"/>
    </source>
</evidence>
<keyword evidence="10" id="KW-0539">Nucleus</keyword>
<feature type="region of interest" description="Disordered" evidence="13">
    <location>
        <begin position="309"/>
        <end position="353"/>
    </location>
</feature>
<evidence type="ECO:0000256" key="13">
    <source>
        <dbReference type="SAM" id="MobiDB-lite"/>
    </source>
</evidence>
<evidence type="ECO:0000256" key="1">
    <source>
        <dbReference type="ARBA" id="ARBA00001968"/>
    </source>
</evidence>
<evidence type="ECO:0000259" key="14">
    <source>
        <dbReference type="Pfam" id="PF13359"/>
    </source>
</evidence>
<evidence type="ECO:0000256" key="5">
    <source>
        <dbReference type="ARBA" id="ARBA00015519"/>
    </source>
</evidence>
<dbReference type="Proteomes" id="UP000770661">
    <property type="component" value="Unassembled WGS sequence"/>
</dbReference>
<keyword evidence="8" id="KW-0479">Metal-binding</keyword>
<comment type="function">
    <text evidence="12">Transposase-derived protein that may have nuclease activity. Does not have transposase activity.</text>
</comment>
<keyword evidence="16" id="KW-1185">Reference proteome</keyword>
<feature type="domain" description="DDE Tnp4" evidence="14">
    <location>
        <begin position="145"/>
        <end position="296"/>
    </location>
</feature>
<dbReference type="InterPro" id="IPR026103">
    <property type="entry name" value="HARBI1_animal"/>
</dbReference>
<dbReference type="GO" id="GO:0016787">
    <property type="term" value="F:hydrolase activity"/>
    <property type="evidence" value="ECO:0007669"/>
    <property type="project" value="UniProtKB-KW"/>
</dbReference>
<dbReference type="OrthoDB" id="6380945at2759"/>
<dbReference type="InterPro" id="IPR045249">
    <property type="entry name" value="HARBI1-like"/>
</dbReference>
<evidence type="ECO:0000313" key="16">
    <source>
        <dbReference type="Proteomes" id="UP000770661"/>
    </source>
</evidence>
<dbReference type="GO" id="GO:0005737">
    <property type="term" value="C:cytoplasm"/>
    <property type="evidence" value="ECO:0007669"/>
    <property type="project" value="UniProtKB-SubCell"/>
</dbReference>
<comment type="cofactor">
    <cofactor evidence="1">
        <name>a divalent metal cation</name>
        <dbReference type="ChEBI" id="CHEBI:60240"/>
    </cofactor>
</comment>
<feature type="compositionally biased region" description="Acidic residues" evidence="13">
    <location>
        <begin position="317"/>
        <end position="340"/>
    </location>
</feature>
<evidence type="ECO:0000256" key="12">
    <source>
        <dbReference type="ARBA" id="ARBA00045850"/>
    </source>
</evidence>
<evidence type="ECO:0000256" key="9">
    <source>
        <dbReference type="ARBA" id="ARBA00022801"/>
    </source>
</evidence>
<evidence type="ECO:0000256" key="10">
    <source>
        <dbReference type="ARBA" id="ARBA00023242"/>
    </source>
</evidence>
<comment type="similarity">
    <text evidence="4">Belongs to the HARBI1 family.</text>
</comment>
<dbReference type="EMBL" id="JACEEZ010007182">
    <property type="protein sequence ID" value="KAG0724233.1"/>
    <property type="molecule type" value="Genomic_DNA"/>
</dbReference>
<dbReference type="GO" id="GO:0005634">
    <property type="term" value="C:nucleus"/>
    <property type="evidence" value="ECO:0007669"/>
    <property type="project" value="UniProtKB-SubCell"/>
</dbReference>
<evidence type="ECO:0000256" key="3">
    <source>
        <dbReference type="ARBA" id="ARBA00004496"/>
    </source>
</evidence>